<evidence type="ECO:0000256" key="4">
    <source>
        <dbReference type="ARBA" id="ARBA00022776"/>
    </source>
</evidence>
<reference evidence="8 9" key="2">
    <citation type="submission" date="2018-11" db="EMBL/GenBank/DDBJ databases">
        <authorList>
            <consortium name="Pathogen Informatics"/>
        </authorList>
    </citation>
    <scope>NUCLEOTIDE SEQUENCE [LARGE SCALE GENOMIC DNA]</scope>
</reference>
<dbReference type="GO" id="GO:0005635">
    <property type="term" value="C:nuclear envelope"/>
    <property type="evidence" value="ECO:0007669"/>
    <property type="project" value="TreeGrafter"/>
</dbReference>
<protein>
    <submittedName>
        <fullName evidence="10">FYR N-terminal domain-containing protein</fullName>
    </submittedName>
</protein>
<feature type="compositionally biased region" description="Basic and acidic residues" evidence="7">
    <location>
        <begin position="1"/>
        <end position="12"/>
    </location>
</feature>
<organism evidence="10">
    <name type="scientific">Anisakis simplex</name>
    <name type="common">Herring worm</name>
    <dbReference type="NCBI Taxonomy" id="6269"/>
    <lineage>
        <taxon>Eukaryota</taxon>
        <taxon>Metazoa</taxon>
        <taxon>Ecdysozoa</taxon>
        <taxon>Nematoda</taxon>
        <taxon>Chromadorea</taxon>
        <taxon>Rhabditida</taxon>
        <taxon>Spirurina</taxon>
        <taxon>Ascaridomorpha</taxon>
        <taxon>Ascaridoidea</taxon>
        <taxon>Anisakidae</taxon>
        <taxon>Anisakis</taxon>
        <taxon>Anisakis simplex complex</taxon>
    </lineage>
</organism>
<proteinExistence type="inferred from homology"/>
<dbReference type="OrthoDB" id="331602at2759"/>
<evidence type="ECO:0000256" key="6">
    <source>
        <dbReference type="ARBA" id="ARBA00023306"/>
    </source>
</evidence>
<dbReference type="Pfam" id="PF05557">
    <property type="entry name" value="MAD"/>
    <property type="match status" value="1"/>
</dbReference>
<keyword evidence="4" id="KW-0498">Mitosis</keyword>
<evidence type="ECO:0000256" key="2">
    <source>
        <dbReference type="ARBA" id="ARBA00008029"/>
    </source>
</evidence>
<evidence type="ECO:0000256" key="7">
    <source>
        <dbReference type="SAM" id="MobiDB-lite"/>
    </source>
</evidence>
<dbReference type="PANTHER" id="PTHR23168">
    <property type="entry name" value="MITOTIC SPINDLE ASSEMBLY CHECKPOINT PROTEIN MAD1 MITOTIC ARREST DEFICIENT-LIKE PROTEIN 1"/>
    <property type="match status" value="1"/>
</dbReference>
<dbReference type="GO" id="GO:0007094">
    <property type="term" value="P:mitotic spindle assembly checkpoint signaling"/>
    <property type="evidence" value="ECO:0007669"/>
    <property type="project" value="InterPro"/>
</dbReference>
<keyword evidence="6" id="KW-0131">Cell cycle</keyword>
<dbReference type="AlphaFoldDB" id="A0A0M3KAM3"/>
<evidence type="ECO:0000313" key="10">
    <source>
        <dbReference type="WBParaSite" id="ASIM_0001801901-mRNA-1"/>
    </source>
</evidence>
<reference evidence="10" key="1">
    <citation type="submission" date="2017-02" db="UniProtKB">
        <authorList>
            <consortium name="WormBaseParasite"/>
        </authorList>
    </citation>
    <scope>IDENTIFICATION</scope>
</reference>
<dbReference type="WBParaSite" id="ASIM_0001801901-mRNA-1">
    <property type="protein sequence ID" value="ASIM_0001801901-mRNA-1"/>
    <property type="gene ID" value="ASIM_0001801901"/>
</dbReference>
<evidence type="ECO:0000256" key="3">
    <source>
        <dbReference type="ARBA" id="ARBA00022618"/>
    </source>
</evidence>
<dbReference type="Proteomes" id="UP000267096">
    <property type="component" value="Unassembled WGS sequence"/>
</dbReference>
<keyword evidence="3" id="KW-0132">Cell division</keyword>
<sequence length="168" mass="19220">MAHAEFREIETNRKRKKADSSLDDFDELDASSSKRYREELLKQTTDLQYQLHKLEKEKERAVKIQSDLIKKYRAIVTALSGLQIKMKGEDLVQVESIFEPGQFFVFKVENWGKSISLLETDYAAKWSSQIEEYLGGRNSTPAFLAAVTLALDEKSQSASSVHSFNFSD</sequence>
<keyword evidence="5" id="KW-0539">Nucleus</keyword>
<gene>
    <name evidence="8" type="ORF">ASIM_LOCUS17421</name>
</gene>
<keyword evidence="9" id="KW-1185">Reference proteome</keyword>
<dbReference type="GO" id="GO:0051315">
    <property type="term" value="P:attachment of mitotic spindle microtubules to kinetochore"/>
    <property type="evidence" value="ECO:0007669"/>
    <property type="project" value="TreeGrafter"/>
</dbReference>
<dbReference type="EMBL" id="UYRR01034104">
    <property type="protein sequence ID" value="VDK60364.1"/>
    <property type="molecule type" value="Genomic_DNA"/>
</dbReference>
<evidence type="ECO:0000313" key="9">
    <source>
        <dbReference type="Proteomes" id="UP000267096"/>
    </source>
</evidence>
<evidence type="ECO:0000256" key="5">
    <source>
        <dbReference type="ARBA" id="ARBA00023242"/>
    </source>
</evidence>
<dbReference type="GO" id="GO:0072686">
    <property type="term" value="C:mitotic spindle"/>
    <property type="evidence" value="ECO:0007669"/>
    <property type="project" value="TreeGrafter"/>
</dbReference>
<evidence type="ECO:0000313" key="8">
    <source>
        <dbReference type="EMBL" id="VDK60364.1"/>
    </source>
</evidence>
<comment type="similarity">
    <text evidence="2">Belongs to the MAD1 family.</text>
</comment>
<dbReference type="GO" id="GO:0000776">
    <property type="term" value="C:kinetochore"/>
    <property type="evidence" value="ECO:0007669"/>
    <property type="project" value="TreeGrafter"/>
</dbReference>
<dbReference type="PANTHER" id="PTHR23168:SF0">
    <property type="entry name" value="MITOTIC SPINDLE ASSEMBLY CHECKPOINT PROTEIN MAD1"/>
    <property type="match status" value="1"/>
</dbReference>
<dbReference type="InterPro" id="IPR008672">
    <property type="entry name" value="Mad1"/>
</dbReference>
<evidence type="ECO:0000256" key="1">
    <source>
        <dbReference type="ARBA" id="ARBA00004123"/>
    </source>
</evidence>
<comment type="subcellular location">
    <subcellularLocation>
        <location evidence="1">Nucleus</location>
    </subcellularLocation>
</comment>
<name>A0A0M3KAM3_ANISI</name>
<dbReference type="Gene3D" id="3.30.457.60">
    <property type="match status" value="1"/>
</dbReference>
<accession>A0A0M3KAM3</accession>
<dbReference type="GO" id="GO:0051301">
    <property type="term" value="P:cell division"/>
    <property type="evidence" value="ECO:0007669"/>
    <property type="project" value="UniProtKB-KW"/>
</dbReference>
<feature type="region of interest" description="Disordered" evidence="7">
    <location>
        <begin position="1"/>
        <end position="24"/>
    </location>
</feature>